<dbReference type="Proteomes" id="UP000037510">
    <property type="component" value="Unassembled WGS sequence"/>
</dbReference>
<organism evidence="2 3">
    <name type="scientific">Operophtera brumata</name>
    <name type="common">Winter moth</name>
    <name type="synonym">Phalaena brumata</name>
    <dbReference type="NCBI Taxonomy" id="104452"/>
    <lineage>
        <taxon>Eukaryota</taxon>
        <taxon>Metazoa</taxon>
        <taxon>Ecdysozoa</taxon>
        <taxon>Arthropoda</taxon>
        <taxon>Hexapoda</taxon>
        <taxon>Insecta</taxon>
        <taxon>Pterygota</taxon>
        <taxon>Neoptera</taxon>
        <taxon>Endopterygota</taxon>
        <taxon>Lepidoptera</taxon>
        <taxon>Glossata</taxon>
        <taxon>Ditrysia</taxon>
        <taxon>Geometroidea</taxon>
        <taxon>Geometridae</taxon>
        <taxon>Larentiinae</taxon>
        <taxon>Operophtera</taxon>
    </lineage>
</organism>
<evidence type="ECO:0000313" key="2">
    <source>
        <dbReference type="EMBL" id="KOB76826.1"/>
    </source>
</evidence>
<evidence type="ECO:0000259" key="1">
    <source>
        <dbReference type="Pfam" id="PF16114"/>
    </source>
</evidence>
<reference evidence="2 3" key="1">
    <citation type="journal article" date="2015" name="Genome Biol. Evol.">
        <title>The genome of winter moth (Operophtera brumata) provides a genomic perspective on sexual dimorphism and phenology.</title>
        <authorList>
            <person name="Derks M.F."/>
            <person name="Smit S."/>
            <person name="Salis L."/>
            <person name="Schijlen E."/>
            <person name="Bossers A."/>
            <person name="Mateman C."/>
            <person name="Pijl A.S."/>
            <person name="de Ridder D."/>
            <person name="Groenen M.A."/>
            <person name="Visser M.E."/>
            <person name="Megens H.J."/>
        </authorList>
    </citation>
    <scope>NUCLEOTIDE SEQUENCE [LARGE SCALE GENOMIC DNA]</scope>
    <source>
        <strain evidence="2">WM2013NL</strain>
        <tissue evidence="2">Head and thorax</tissue>
    </source>
</reference>
<dbReference type="STRING" id="104452.A0A0L7LNN8"/>
<gene>
    <name evidence="2" type="ORF">OBRU01_05044</name>
</gene>
<keyword evidence="2" id="KW-0456">Lyase</keyword>
<accession>A0A0L7LNN8</accession>
<evidence type="ECO:0000313" key="3">
    <source>
        <dbReference type="Proteomes" id="UP000037510"/>
    </source>
</evidence>
<feature type="domain" description="ATP-citrate synthase citrate-binding" evidence="1">
    <location>
        <begin position="35"/>
        <end position="88"/>
    </location>
</feature>
<dbReference type="AlphaFoldDB" id="A0A0L7LNN8"/>
<dbReference type="EMBL" id="JTDY01000514">
    <property type="protein sequence ID" value="KOB76826.1"/>
    <property type="molecule type" value="Genomic_DNA"/>
</dbReference>
<dbReference type="GO" id="GO:0016829">
    <property type="term" value="F:lyase activity"/>
    <property type="evidence" value="ECO:0007669"/>
    <property type="project" value="UniProtKB-KW"/>
</dbReference>
<protein>
    <submittedName>
        <fullName evidence="2">ATP citrate lyase</fullName>
    </submittedName>
</protein>
<dbReference type="Gene3D" id="3.40.50.261">
    <property type="entry name" value="Succinyl-CoA synthetase domains"/>
    <property type="match status" value="1"/>
</dbReference>
<comment type="caution">
    <text evidence="2">The sequence shown here is derived from an EMBL/GenBank/DDBJ whole genome shotgun (WGS) entry which is preliminary data.</text>
</comment>
<keyword evidence="3" id="KW-1185">Reference proteome</keyword>
<sequence length="88" mass="9671">MYLCIQSGRRSDTILFHHQGGVDVGDVDALAARLEVLIIGGGIANFTNVADTFRGIITAIETYKDALIQYNITIFVRRGGPNYQEGLR</sequence>
<dbReference type="InterPro" id="IPR032263">
    <property type="entry name" value="Citrate-bd"/>
</dbReference>
<proteinExistence type="predicted"/>
<dbReference type="Pfam" id="PF16114">
    <property type="entry name" value="Citrate_bind"/>
    <property type="match status" value="1"/>
</dbReference>
<name>A0A0L7LNN8_OPEBR</name>
<dbReference type="InterPro" id="IPR016102">
    <property type="entry name" value="Succinyl-CoA_synth-like"/>
</dbReference>